<protein>
    <submittedName>
        <fullName evidence="6">CDGSH iron-sulfur domain-containing protein</fullName>
    </submittedName>
</protein>
<evidence type="ECO:0000313" key="7">
    <source>
        <dbReference type="Proteomes" id="UP000255165"/>
    </source>
</evidence>
<comment type="caution">
    <text evidence="6">The sequence shown here is derived from an EMBL/GenBank/DDBJ whole genome shotgun (WGS) entry which is preliminary data.</text>
</comment>
<accession>A0A370NIA3</accession>
<name>A0A370NIA3_9BURK</name>
<evidence type="ECO:0000256" key="2">
    <source>
        <dbReference type="ARBA" id="ARBA00022723"/>
    </source>
</evidence>
<reference evidence="7" key="1">
    <citation type="submission" date="2018-06" db="EMBL/GenBank/DDBJ databases">
        <authorList>
            <person name="Feng T."/>
            <person name="Jeon C.O."/>
        </authorList>
    </citation>
    <scope>NUCLEOTIDE SEQUENCE [LARGE SCALE GENOMIC DNA]</scope>
    <source>
        <strain evidence="7">S23</strain>
    </source>
</reference>
<keyword evidence="1" id="KW-0001">2Fe-2S</keyword>
<dbReference type="RefSeq" id="WP_115216211.1">
    <property type="nucleotide sequence ID" value="NZ_QKWJ01000103.1"/>
</dbReference>
<proteinExistence type="predicted"/>
<sequence>MTTTITLKDDGPLEVTGDFEMVDDAGVPFRRRKSLWLCRCGHTQRPPFCDASHSEAGFRSCPRAPATASND</sequence>
<organism evidence="6 7">
    <name type="scientific">Cupriavidus lacunae</name>
    <dbReference type="NCBI Taxonomy" id="2666307"/>
    <lineage>
        <taxon>Bacteria</taxon>
        <taxon>Pseudomonadati</taxon>
        <taxon>Pseudomonadota</taxon>
        <taxon>Betaproteobacteria</taxon>
        <taxon>Burkholderiales</taxon>
        <taxon>Burkholderiaceae</taxon>
        <taxon>Cupriavidus</taxon>
    </lineage>
</organism>
<evidence type="ECO:0000259" key="5">
    <source>
        <dbReference type="SMART" id="SM00704"/>
    </source>
</evidence>
<keyword evidence="4" id="KW-0411">Iron-sulfur</keyword>
<evidence type="ECO:0000313" key="6">
    <source>
        <dbReference type="EMBL" id="RDK05312.1"/>
    </source>
</evidence>
<dbReference type="Proteomes" id="UP000255165">
    <property type="component" value="Unassembled WGS sequence"/>
</dbReference>
<dbReference type="Pfam" id="PF09360">
    <property type="entry name" value="zf-CDGSH"/>
    <property type="match status" value="1"/>
</dbReference>
<keyword evidence="3" id="KW-0408">Iron</keyword>
<dbReference type="InterPro" id="IPR042216">
    <property type="entry name" value="MitoNEET_CISD"/>
</dbReference>
<feature type="domain" description="Iron-binding zinc finger CDGSH type" evidence="5">
    <location>
        <begin position="14"/>
        <end position="59"/>
    </location>
</feature>
<evidence type="ECO:0000256" key="4">
    <source>
        <dbReference type="ARBA" id="ARBA00023014"/>
    </source>
</evidence>
<gene>
    <name evidence="6" type="ORF">DN412_37740</name>
</gene>
<keyword evidence="7" id="KW-1185">Reference proteome</keyword>
<dbReference type="GO" id="GO:0051537">
    <property type="term" value="F:2 iron, 2 sulfur cluster binding"/>
    <property type="evidence" value="ECO:0007669"/>
    <property type="project" value="UniProtKB-KW"/>
</dbReference>
<dbReference type="SMART" id="SM00704">
    <property type="entry name" value="ZnF_CDGSH"/>
    <property type="match status" value="1"/>
</dbReference>
<keyword evidence="2" id="KW-0479">Metal-binding</keyword>
<dbReference type="AlphaFoldDB" id="A0A370NIA3"/>
<dbReference type="EMBL" id="QKWJ01000103">
    <property type="protein sequence ID" value="RDK05312.1"/>
    <property type="molecule type" value="Genomic_DNA"/>
</dbReference>
<dbReference type="GO" id="GO:0046872">
    <property type="term" value="F:metal ion binding"/>
    <property type="evidence" value="ECO:0007669"/>
    <property type="project" value="UniProtKB-KW"/>
</dbReference>
<evidence type="ECO:0000256" key="3">
    <source>
        <dbReference type="ARBA" id="ARBA00023004"/>
    </source>
</evidence>
<dbReference type="Gene3D" id="3.40.5.90">
    <property type="entry name" value="CDGSH iron-sulfur domain, mitoNEET-type"/>
    <property type="match status" value="1"/>
</dbReference>
<dbReference type="GO" id="GO:0005737">
    <property type="term" value="C:cytoplasm"/>
    <property type="evidence" value="ECO:0007669"/>
    <property type="project" value="UniProtKB-ARBA"/>
</dbReference>
<dbReference type="InterPro" id="IPR018967">
    <property type="entry name" value="FeS-contain_CDGSH-typ"/>
</dbReference>
<evidence type="ECO:0000256" key="1">
    <source>
        <dbReference type="ARBA" id="ARBA00022714"/>
    </source>
</evidence>